<dbReference type="AlphaFoldDB" id="A0A7Y7WCZ4"/>
<dbReference type="RefSeq" id="WP_177144074.1">
    <property type="nucleotide sequence ID" value="NZ_JACAPU010000013.1"/>
</dbReference>
<reference evidence="3 4" key="1">
    <citation type="submission" date="2020-04" db="EMBL/GenBank/DDBJ databases">
        <title>Molecular characterization of pseudomonads from Agaricus bisporus reveal novel blotch 2 pathogens in Western Europe.</title>
        <authorList>
            <person name="Taparia T."/>
            <person name="Krijger M."/>
            <person name="Haynes E."/>
            <person name="Elpinstone J.G."/>
            <person name="Noble R."/>
            <person name="Van Der Wolf J."/>
        </authorList>
    </citation>
    <scope>NUCLEOTIDE SEQUENCE [LARGE SCALE GENOMIC DNA]</scope>
    <source>
        <strain evidence="3 4">F1001</strain>
    </source>
</reference>
<evidence type="ECO:0000313" key="4">
    <source>
        <dbReference type="Proteomes" id="UP000582981"/>
    </source>
</evidence>
<organism evidence="3 4">
    <name type="scientific">Pseudomonas gingeri</name>
    <dbReference type="NCBI Taxonomy" id="117681"/>
    <lineage>
        <taxon>Bacteria</taxon>
        <taxon>Pseudomonadati</taxon>
        <taxon>Pseudomonadota</taxon>
        <taxon>Gammaproteobacteria</taxon>
        <taxon>Pseudomonadales</taxon>
        <taxon>Pseudomonadaceae</taxon>
        <taxon>Pseudomonas</taxon>
    </lineage>
</organism>
<dbReference type="Proteomes" id="UP000582981">
    <property type="component" value="Unassembled WGS sequence"/>
</dbReference>
<evidence type="ECO:0000256" key="1">
    <source>
        <dbReference type="SAM" id="MobiDB-lite"/>
    </source>
</evidence>
<gene>
    <name evidence="3" type="ORF">HX829_11115</name>
</gene>
<evidence type="ECO:0000256" key="2">
    <source>
        <dbReference type="SAM" id="SignalP"/>
    </source>
</evidence>
<protein>
    <submittedName>
        <fullName evidence="3">Collagen-like protein</fullName>
    </submittedName>
</protein>
<feature type="region of interest" description="Disordered" evidence="1">
    <location>
        <begin position="223"/>
        <end position="252"/>
    </location>
</feature>
<proteinExistence type="predicted"/>
<keyword evidence="2" id="KW-0732">Signal</keyword>
<evidence type="ECO:0000313" key="3">
    <source>
        <dbReference type="EMBL" id="NWB47047.1"/>
    </source>
</evidence>
<dbReference type="EMBL" id="JACAPU010000013">
    <property type="protein sequence ID" value="NWB47047.1"/>
    <property type="molecule type" value="Genomic_DNA"/>
</dbReference>
<feature type="chain" id="PRO_5031302902" evidence="2">
    <location>
        <begin position="18"/>
        <end position="252"/>
    </location>
</feature>
<sequence>MRSLCLLAALCSPLAFAQVVTVETNSMLRLPASTSVLQLERLDVADFGTLVIPASVTQLSIGELHLGHEARIAIVPSEQGFALKANRAELGVGSQISARGASGTYQRAPSPGRNLELRIDALSGPLLSVDARGGTGVPGYVGLDGANGDEPGCTWGTAGQGADGDNGGDGHPGAPGAQVKLQLPRDYPAAQIQVLVDGGNGGIAGAAGRPGAGGKSKGCFVYDTDGGKSGRPGQAGKPGPVGPAGSVTVQRL</sequence>
<accession>A0A7Y7WCZ4</accession>
<feature type="signal peptide" evidence="2">
    <location>
        <begin position="1"/>
        <end position="17"/>
    </location>
</feature>
<name>A0A7Y7WCZ4_9PSED</name>
<comment type="caution">
    <text evidence="3">The sequence shown here is derived from an EMBL/GenBank/DDBJ whole genome shotgun (WGS) entry which is preliminary data.</text>
</comment>
<keyword evidence="3" id="KW-0176">Collagen</keyword>